<dbReference type="EMBL" id="JACHET010000001">
    <property type="protein sequence ID" value="MBB6182849.1"/>
    <property type="molecule type" value="Genomic_DNA"/>
</dbReference>
<feature type="compositionally biased region" description="Polar residues" evidence="1">
    <location>
        <begin position="169"/>
        <end position="181"/>
    </location>
</feature>
<protein>
    <submittedName>
        <fullName evidence="2">Uncharacterized protein</fullName>
    </submittedName>
</protein>
<evidence type="ECO:0000313" key="2">
    <source>
        <dbReference type="EMBL" id="KGI77646.1"/>
    </source>
</evidence>
<feature type="compositionally biased region" description="Basic and acidic residues" evidence="1">
    <location>
        <begin position="182"/>
        <end position="199"/>
    </location>
</feature>
<organism evidence="2 4">
    <name type="scientific">Oleiagrimonas soli</name>
    <dbReference type="NCBI Taxonomy" id="1543381"/>
    <lineage>
        <taxon>Bacteria</taxon>
        <taxon>Pseudomonadati</taxon>
        <taxon>Pseudomonadota</taxon>
        <taxon>Gammaproteobacteria</taxon>
        <taxon>Lysobacterales</taxon>
        <taxon>Rhodanobacteraceae</taxon>
        <taxon>Oleiagrimonas</taxon>
    </lineage>
</organism>
<evidence type="ECO:0000313" key="3">
    <source>
        <dbReference type="EMBL" id="MBB6182849.1"/>
    </source>
</evidence>
<keyword evidence="4" id="KW-1185">Reference proteome</keyword>
<dbReference type="Proteomes" id="UP000560000">
    <property type="component" value="Unassembled WGS sequence"/>
</dbReference>
<evidence type="ECO:0000313" key="4">
    <source>
        <dbReference type="Proteomes" id="UP000029708"/>
    </source>
</evidence>
<dbReference type="HOGENOM" id="CLU_713375_0_0_6"/>
<gene>
    <name evidence="3" type="ORF">HNQ86_000194</name>
    <name evidence="2" type="ORF">LF63_0110165</name>
</gene>
<dbReference type="AlphaFoldDB" id="A0A099CVE1"/>
<name>A0A099CVE1_9GAMM</name>
<evidence type="ECO:0000256" key="1">
    <source>
        <dbReference type="SAM" id="MobiDB-lite"/>
    </source>
</evidence>
<dbReference type="Proteomes" id="UP000029708">
    <property type="component" value="Unassembled WGS sequence"/>
</dbReference>
<reference evidence="2 4" key="1">
    <citation type="submission" date="2014-09" db="EMBL/GenBank/DDBJ databases">
        <title>Xanthomonadaceae 3.5X direct submission.</title>
        <authorList>
            <person name="Fang T."/>
            <person name="Wang H."/>
        </authorList>
    </citation>
    <scope>NUCLEOTIDE SEQUENCE [LARGE SCALE GENOMIC DNA]</scope>
    <source>
        <strain evidence="2 4">3.5X</strain>
    </source>
</reference>
<dbReference type="RefSeq" id="WP_043101527.1">
    <property type="nucleotide sequence ID" value="NZ_JACHET010000001.1"/>
</dbReference>
<comment type="caution">
    <text evidence="2">The sequence shown here is derived from an EMBL/GenBank/DDBJ whole genome shotgun (WGS) entry which is preliminary data.</text>
</comment>
<evidence type="ECO:0000313" key="5">
    <source>
        <dbReference type="Proteomes" id="UP000560000"/>
    </source>
</evidence>
<proteinExistence type="predicted"/>
<dbReference type="EMBL" id="JROI01000011">
    <property type="protein sequence ID" value="KGI77646.1"/>
    <property type="molecule type" value="Genomic_DNA"/>
</dbReference>
<dbReference type="OrthoDB" id="5947243at2"/>
<accession>A0A099CVE1</accession>
<reference evidence="3 5" key="2">
    <citation type="submission" date="2020-08" db="EMBL/GenBank/DDBJ databases">
        <title>Genomic Encyclopedia of Type Strains, Phase IV (KMG-IV): sequencing the most valuable type-strain genomes for metagenomic binning, comparative biology and taxonomic classification.</title>
        <authorList>
            <person name="Goeker M."/>
        </authorList>
    </citation>
    <scope>NUCLEOTIDE SEQUENCE [LARGE SCALE GENOMIC DNA]</scope>
    <source>
        <strain evidence="3 5">DSM 107085</strain>
    </source>
</reference>
<feature type="region of interest" description="Disordered" evidence="1">
    <location>
        <begin position="169"/>
        <end position="200"/>
    </location>
</feature>
<sequence length="387" mass="43262">MTDERVLACIGLNGFERARLRLLLGEASERLKVHWRLGEREQADLLILVPGSLEAEAAALRARGRGVRCVNLGAPGDVGDEFLPAGFGVDDVVRVLGSITHAQRNFAKVDERSPEFFDALPGHAEHVEHDHAIPEAVDLERFLRRDSGEHTLDKIVPYRLEDTTLIQSVPNGRSSTRAQARSSERDPFARGSSHERERLTGVQANYDAGLRIGDDAGAPGRPLTHYLEGQALMAPSQVVLGDAEPLILDPKNAVYMIVGDLASAEAYATAHFRESDFSRLTTRDLERWRALCEPRPYLRLKWLVALRSGDGWLPRHLDPGGSYRLRNTLDLDVHFDAQARIGYALQQWMRLHEVAAAAATDMQNVFNAIAAYDAIGWLEWRPRERFR</sequence>